<dbReference type="InterPro" id="IPR001898">
    <property type="entry name" value="SLC13A/DASS"/>
</dbReference>
<dbReference type="HOGENOM" id="CLU_197142_0_0_6"/>
<sequence length="79" mass="8598">MSQTQEKIWKAIAPLAVLAILLLIPVPDGMPPQAWRYFAIFVAMIVGMILEPIPATAISFIAVTTSVLSANWVLFSAQD</sequence>
<dbReference type="RefSeq" id="WP_006710062.1">
    <property type="nucleotide sequence ID" value="NZ_GL636430.1"/>
</dbReference>
<proteinExistence type="inferred from homology"/>
<gene>
    <name evidence="7" type="primary">citT</name>
    <name evidence="7" type="ORF">SSYM_0279</name>
</gene>
<evidence type="ECO:0000256" key="5">
    <source>
        <dbReference type="ARBA" id="ARBA00023136"/>
    </source>
</evidence>
<evidence type="ECO:0000313" key="8">
    <source>
        <dbReference type="Proteomes" id="UP000013568"/>
    </source>
</evidence>
<reference evidence="8" key="1">
    <citation type="journal article" date="2011" name="Genome Biol. Evol.">
        <title>Massive genomic decay in Serratia symbiotica, a recently evolved symbiont of aphids.</title>
        <authorList>
            <person name="Burke G.R."/>
            <person name="Moran N.A."/>
        </authorList>
    </citation>
    <scope>NUCLEOTIDE SEQUENCE [LARGE SCALE GENOMIC DNA]</scope>
    <source>
        <strain evidence="8">Tucson</strain>
    </source>
</reference>
<dbReference type="GO" id="GO:0022857">
    <property type="term" value="F:transmembrane transporter activity"/>
    <property type="evidence" value="ECO:0007669"/>
    <property type="project" value="InterPro"/>
</dbReference>
<accession>E9CQV1</accession>
<keyword evidence="4 6" id="KW-1133">Transmembrane helix</keyword>
<keyword evidence="5 6" id="KW-0472">Membrane</keyword>
<evidence type="ECO:0000256" key="6">
    <source>
        <dbReference type="SAM" id="Phobius"/>
    </source>
</evidence>
<dbReference type="InterPro" id="IPR030676">
    <property type="entry name" value="CitT-rel"/>
</dbReference>
<name>E9CQV1_9GAMM</name>
<dbReference type="GO" id="GO:0016020">
    <property type="term" value="C:membrane"/>
    <property type="evidence" value="ECO:0007669"/>
    <property type="project" value="UniProtKB-SubCell"/>
</dbReference>
<dbReference type="EMBL" id="GL636430">
    <property type="protein sequence ID" value="EFW11070.1"/>
    <property type="molecule type" value="Genomic_DNA"/>
</dbReference>
<evidence type="ECO:0000256" key="4">
    <source>
        <dbReference type="ARBA" id="ARBA00022989"/>
    </source>
</evidence>
<protein>
    <submittedName>
        <fullName evidence="7">Putative citrate:succinate antiporter</fullName>
    </submittedName>
</protein>
<comment type="similarity">
    <text evidence="2">Belongs to the SLC13A/DASS transporter (TC 2.A.47) family. DIT1 subfamily.</text>
</comment>
<dbReference type="Proteomes" id="UP000013568">
    <property type="component" value="Unassembled WGS sequence"/>
</dbReference>
<organism evidence="7 8">
    <name type="scientific">Serratia symbiotica str. Tucson</name>
    <dbReference type="NCBI Taxonomy" id="914128"/>
    <lineage>
        <taxon>Bacteria</taxon>
        <taxon>Pseudomonadati</taxon>
        <taxon>Pseudomonadota</taxon>
        <taxon>Gammaproteobacteria</taxon>
        <taxon>Enterobacterales</taxon>
        <taxon>Yersiniaceae</taxon>
        <taxon>Serratia</taxon>
        <taxon>Serratia symbiotica</taxon>
    </lineage>
</organism>
<dbReference type="PANTHER" id="PTHR42826">
    <property type="entry name" value="DICARBOXYLATE TRANSPORTER 2.1, CHLOROPLASTIC"/>
    <property type="match status" value="1"/>
</dbReference>
<dbReference type="AlphaFoldDB" id="E9CQV1"/>
<dbReference type="Pfam" id="PF00939">
    <property type="entry name" value="Na_sulph_symp"/>
    <property type="match status" value="1"/>
</dbReference>
<evidence type="ECO:0000256" key="1">
    <source>
        <dbReference type="ARBA" id="ARBA00004141"/>
    </source>
</evidence>
<comment type="subcellular location">
    <subcellularLocation>
        <location evidence="1">Membrane</location>
        <topology evidence="1">Multi-pass membrane protein</topology>
    </subcellularLocation>
</comment>
<feature type="non-terminal residue" evidence="7">
    <location>
        <position position="79"/>
    </location>
</feature>
<evidence type="ECO:0000256" key="3">
    <source>
        <dbReference type="ARBA" id="ARBA00022692"/>
    </source>
</evidence>
<evidence type="ECO:0000313" key="7">
    <source>
        <dbReference type="EMBL" id="EFW11070.1"/>
    </source>
</evidence>
<keyword evidence="3 6" id="KW-0812">Transmembrane</keyword>
<feature type="transmembrane region" description="Helical" evidence="6">
    <location>
        <begin position="7"/>
        <end position="27"/>
    </location>
</feature>
<evidence type="ECO:0000256" key="2">
    <source>
        <dbReference type="ARBA" id="ARBA00007349"/>
    </source>
</evidence>
<keyword evidence="8" id="KW-1185">Reference proteome</keyword>